<dbReference type="KEGG" id="abas:ACPOL_5103"/>
<name>A0A2Z5G5X3_9BACT</name>
<dbReference type="SUPFAM" id="SSF53335">
    <property type="entry name" value="S-adenosyl-L-methionine-dependent methyltransferases"/>
    <property type="match status" value="1"/>
</dbReference>
<dbReference type="AlphaFoldDB" id="A0A2Z5G5X3"/>
<sequence>MRAEDSPNFDPVARAYRPLEFLTFGPYLERCRFHFLSKLGHSRRALILGDGDGRFTARLLASNAKVEVDAIDSSSIMLELLAARAARLGPSAEERLRPLQADARKLDFEGTGYDLVVANFFLDCFNVDEIAGLVAKIVPRLAPEAIWLVSEFALPAEGLMKWPSRLIVASLYRAFGLLTGLKVRTLPNYAALLDQAGLSRIAGKRYLKGLLVSELWKLDAQKATTSSPDYSHQ</sequence>
<dbReference type="Proteomes" id="UP000253606">
    <property type="component" value="Chromosome"/>
</dbReference>
<evidence type="ECO:0000259" key="1">
    <source>
        <dbReference type="Pfam" id="PF08242"/>
    </source>
</evidence>
<reference evidence="2 3" key="1">
    <citation type="journal article" date="2018" name="Front. Microbiol.">
        <title>Hydrolytic Capabilities as a Key to Environmental Success: Chitinolytic and Cellulolytic Acidobacteria From Acidic Sub-arctic Soils and Boreal Peatlands.</title>
        <authorList>
            <person name="Belova S.E."/>
            <person name="Ravin N.V."/>
            <person name="Pankratov T.A."/>
            <person name="Rakitin A.L."/>
            <person name="Ivanova A.A."/>
            <person name="Beletsky A.V."/>
            <person name="Mardanov A.V."/>
            <person name="Sinninghe Damste J.S."/>
            <person name="Dedysh S.N."/>
        </authorList>
    </citation>
    <scope>NUCLEOTIDE SEQUENCE [LARGE SCALE GENOMIC DNA]</scope>
    <source>
        <strain evidence="2 3">SBC82</strain>
    </source>
</reference>
<dbReference type="InterPro" id="IPR013217">
    <property type="entry name" value="Methyltransf_12"/>
</dbReference>
<dbReference type="Gene3D" id="3.40.50.150">
    <property type="entry name" value="Vaccinia Virus protein VP39"/>
    <property type="match status" value="1"/>
</dbReference>
<dbReference type="Pfam" id="PF08242">
    <property type="entry name" value="Methyltransf_12"/>
    <property type="match status" value="1"/>
</dbReference>
<organism evidence="2 3">
    <name type="scientific">Acidisarcina polymorpha</name>
    <dbReference type="NCBI Taxonomy" id="2211140"/>
    <lineage>
        <taxon>Bacteria</taxon>
        <taxon>Pseudomonadati</taxon>
        <taxon>Acidobacteriota</taxon>
        <taxon>Terriglobia</taxon>
        <taxon>Terriglobales</taxon>
        <taxon>Acidobacteriaceae</taxon>
        <taxon>Acidisarcina</taxon>
    </lineage>
</organism>
<protein>
    <submittedName>
        <fullName evidence="2">Biosynthesis of ubiquinone</fullName>
    </submittedName>
</protein>
<dbReference type="RefSeq" id="WP_114209153.1">
    <property type="nucleotide sequence ID" value="NZ_CP030840.1"/>
</dbReference>
<evidence type="ECO:0000313" key="3">
    <source>
        <dbReference type="Proteomes" id="UP000253606"/>
    </source>
</evidence>
<proteinExistence type="predicted"/>
<keyword evidence="3" id="KW-1185">Reference proteome</keyword>
<dbReference type="OrthoDB" id="117239at2"/>
<gene>
    <name evidence="2" type="ORF">ACPOL_5103</name>
</gene>
<accession>A0A2Z5G5X3</accession>
<dbReference type="InterPro" id="IPR029063">
    <property type="entry name" value="SAM-dependent_MTases_sf"/>
</dbReference>
<dbReference type="CDD" id="cd02440">
    <property type="entry name" value="AdoMet_MTases"/>
    <property type="match status" value="1"/>
</dbReference>
<dbReference type="EMBL" id="CP030840">
    <property type="protein sequence ID" value="AXC14359.1"/>
    <property type="molecule type" value="Genomic_DNA"/>
</dbReference>
<feature type="domain" description="Methyltransferase type 12" evidence="1">
    <location>
        <begin position="47"/>
        <end position="145"/>
    </location>
</feature>
<evidence type="ECO:0000313" key="2">
    <source>
        <dbReference type="EMBL" id="AXC14359.1"/>
    </source>
</evidence>
<keyword evidence="2" id="KW-0830">Ubiquinone</keyword>